<gene>
    <name evidence="2" type="ORF">LSALG_LOCUS16660</name>
</gene>
<feature type="transmembrane region" description="Helical" evidence="1">
    <location>
        <begin position="131"/>
        <end position="149"/>
    </location>
</feature>
<keyword evidence="1" id="KW-0472">Membrane</keyword>
<organism evidence="2 3">
    <name type="scientific">Lactuca saligna</name>
    <name type="common">Willowleaf lettuce</name>
    <dbReference type="NCBI Taxonomy" id="75948"/>
    <lineage>
        <taxon>Eukaryota</taxon>
        <taxon>Viridiplantae</taxon>
        <taxon>Streptophyta</taxon>
        <taxon>Embryophyta</taxon>
        <taxon>Tracheophyta</taxon>
        <taxon>Spermatophyta</taxon>
        <taxon>Magnoliopsida</taxon>
        <taxon>eudicotyledons</taxon>
        <taxon>Gunneridae</taxon>
        <taxon>Pentapetalae</taxon>
        <taxon>asterids</taxon>
        <taxon>campanulids</taxon>
        <taxon>Asterales</taxon>
        <taxon>Asteraceae</taxon>
        <taxon>Cichorioideae</taxon>
        <taxon>Cichorieae</taxon>
        <taxon>Lactucinae</taxon>
        <taxon>Lactuca</taxon>
    </lineage>
</organism>
<keyword evidence="1" id="KW-0812">Transmembrane</keyword>
<protein>
    <submittedName>
        <fullName evidence="2">Uncharacterized protein</fullName>
    </submittedName>
</protein>
<dbReference type="AlphaFoldDB" id="A0AA35YMK7"/>
<evidence type="ECO:0000256" key="1">
    <source>
        <dbReference type="SAM" id="Phobius"/>
    </source>
</evidence>
<sequence length="150" mass="17216">MDKTKGINHHLFLPLSVFMLRIERLDYMIMKMSPVKTGVLAMPKNGIGLCFADIEAKSLGQEIGNGVLRKTTNEMVKWKACNLGSQTKSLPTLAQFGQQQLLHQWLTQVLREMHLSIALDIQFTLKHLNDLYLSLWLFYMYLFATIGCMH</sequence>
<reference evidence="2" key="1">
    <citation type="submission" date="2023-04" db="EMBL/GenBank/DDBJ databases">
        <authorList>
            <person name="Vijverberg K."/>
            <person name="Xiong W."/>
            <person name="Schranz E."/>
        </authorList>
    </citation>
    <scope>NUCLEOTIDE SEQUENCE</scope>
</reference>
<dbReference type="Proteomes" id="UP001177003">
    <property type="component" value="Chromosome 3"/>
</dbReference>
<evidence type="ECO:0000313" key="3">
    <source>
        <dbReference type="Proteomes" id="UP001177003"/>
    </source>
</evidence>
<keyword evidence="3" id="KW-1185">Reference proteome</keyword>
<evidence type="ECO:0000313" key="2">
    <source>
        <dbReference type="EMBL" id="CAI9276691.1"/>
    </source>
</evidence>
<accession>A0AA35YMK7</accession>
<keyword evidence="1" id="KW-1133">Transmembrane helix</keyword>
<proteinExistence type="predicted"/>
<dbReference type="EMBL" id="OX465079">
    <property type="protein sequence ID" value="CAI9276691.1"/>
    <property type="molecule type" value="Genomic_DNA"/>
</dbReference>
<name>A0AA35YMK7_LACSI</name>